<evidence type="ECO:0000256" key="11">
    <source>
        <dbReference type="ARBA" id="ARBA00022723"/>
    </source>
</evidence>
<dbReference type="InterPro" id="IPR018944">
    <property type="entry name" value="DNA_pol_lambd_fingers_domain"/>
</dbReference>
<evidence type="ECO:0000256" key="3">
    <source>
        <dbReference type="ARBA" id="ARBA00004496"/>
    </source>
</evidence>
<evidence type="ECO:0000313" key="30">
    <source>
        <dbReference type="Proteomes" id="UP001165289"/>
    </source>
</evidence>
<keyword evidence="18 26" id="KW-0234">DNA repair</keyword>
<evidence type="ECO:0000256" key="17">
    <source>
        <dbReference type="ARBA" id="ARBA00023125"/>
    </source>
</evidence>
<keyword evidence="8 26" id="KW-0808">Transferase</keyword>
<evidence type="ECO:0000256" key="19">
    <source>
        <dbReference type="ARBA" id="ARBA00023239"/>
    </source>
</evidence>
<accession>A0AAV7JAL2</accession>
<dbReference type="PANTHER" id="PTHR11276">
    <property type="entry name" value="DNA POLYMERASE TYPE-X FAMILY MEMBER"/>
    <property type="match status" value="1"/>
</dbReference>
<evidence type="ECO:0000256" key="13">
    <source>
        <dbReference type="ARBA" id="ARBA00022842"/>
    </source>
</evidence>
<dbReference type="InterPro" id="IPR022312">
    <property type="entry name" value="DNA_pol_X"/>
</dbReference>
<dbReference type="InterPro" id="IPR037160">
    <property type="entry name" value="DNA_Pol_thumb_sf"/>
</dbReference>
<feature type="active site" description="Nucleophile; Schiff-base intermediate with DNA; for 5'-dRP lyase activity" evidence="25">
    <location>
        <position position="72"/>
    </location>
</feature>
<dbReference type="InterPro" id="IPR027421">
    <property type="entry name" value="DNA_pol_lamdba_lyase_dom_sf"/>
</dbReference>
<evidence type="ECO:0000256" key="9">
    <source>
        <dbReference type="ARBA" id="ARBA00022695"/>
    </source>
</evidence>
<comment type="function">
    <text evidence="26">DNA polymerase that functions in several pathways of DNA repair. Involved in base excision repair (BER) responsible for repair of lesions that give rise to abasic (AP) sites in DNA. Also contributes to DNA double-strand break repair by non-homologous end joining and homologous recombination. Has both template-dependent and template-independent (terminal transferase) DNA polymerase activities. Has also a 5'-deoxyribose-5-phosphate lyase (dRP lyase) activity.</text>
</comment>
<protein>
    <recommendedName>
        <fullName evidence="26">DNA polymerase</fullName>
        <ecNumber evidence="26">2.7.7.7</ecNumber>
    </recommendedName>
</protein>
<comment type="function">
    <text evidence="23">Repair polymerase that plays a key role in base-excision repair. During this process, the damaged base is excised by specific DNA glycosylases, the DNA backbone is nicked at the abasic site by an apurinic/apyrimidic (AP) endonuclease, and POLB removes 5'-deoxyribose-phosphate from the preincised AP site acting as a 5'-deoxyribose-phosphate lyase (5'-dRP lyase); through its DNA polymerase activity, it adds one nucleotide to the 3' end of the arising single-nucleotide gap. Conducts 'gap-filling' DNA synthesis in a stepwise distributive fashion rather than in a processive fashion as for other DNA polymerases. It is also able to cleave sugar-phosphate bonds 3' to an intact AP site, acting as an AP lyase.</text>
</comment>
<evidence type="ECO:0000256" key="5">
    <source>
        <dbReference type="ARBA" id="ARBA00022481"/>
    </source>
</evidence>
<keyword evidence="7" id="KW-0237">DNA synthesis</keyword>
<dbReference type="PRINTS" id="PR00870">
    <property type="entry name" value="DNAPOLXBETA"/>
</dbReference>
<evidence type="ECO:0000256" key="8">
    <source>
        <dbReference type="ARBA" id="ARBA00022679"/>
    </source>
</evidence>
<evidence type="ECO:0000256" key="12">
    <source>
        <dbReference type="ARBA" id="ARBA00022763"/>
    </source>
</evidence>
<dbReference type="Gene3D" id="3.30.460.10">
    <property type="entry name" value="Beta Polymerase, domain 2"/>
    <property type="match status" value="1"/>
</dbReference>
<dbReference type="Gene3D" id="3.30.210.10">
    <property type="entry name" value="DNA polymerase, thumb domain"/>
    <property type="match status" value="1"/>
</dbReference>
<dbReference type="GO" id="GO:0005737">
    <property type="term" value="C:cytoplasm"/>
    <property type="evidence" value="ECO:0007669"/>
    <property type="project" value="UniProtKB-SubCell"/>
</dbReference>
<evidence type="ECO:0000256" key="26">
    <source>
        <dbReference type="RuleBase" id="RU366014"/>
    </source>
</evidence>
<dbReference type="PRINTS" id="PR00869">
    <property type="entry name" value="DNAPOLX"/>
</dbReference>
<comment type="catalytic activity">
    <reaction evidence="24 26">
        <text>DNA(n) + a 2'-deoxyribonucleoside 5'-triphosphate = DNA(n+1) + diphosphate</text>
        <dbReference type="Rhea" id="RHEA:22508"/>
        <dbReference type="Rhea" id="RHEA-COMP:17339"/>
        <dbReference type="Rhea" id="RHEA-COMP:17340"/>
        <dbReference type="ChEBI" id="CHEBI:33019"/>
        <dbReference type="ChEBI" id="CHEBI:61560"/>
        <dbReference type="ChEBI" id="CHEBI:173112"/>
        <dbReference type="EC" id="2.7.7.7"/>
    </reaction>
</comment>
<feature type="domain" description="Helix-hairpin-helix DNA-binding motif class 1" evidence="27">
    <location>
        <begin position="57"/>
        <end position="76"/>
    </location>
</feature>
<keyword evidence="9 26" id="KW-0548">Nucleotidyltransferase</keyword>
<evidence type="ECO:0000256" key="18">
    <source>
        <dbReference type="ARBA" id="ARBA00023204"/>
    </source>
</evidence>
<evidence type="ECO:0000256" key="22">
    <source>
        <dbReference type="ARBA" id="ARBA00044678"/>
    </source>
</evidence>
<dbReference type="InterPro" id="IPR002008">
    <property type="entry name" value="DNA_pol_X_beta-like"/>
</dbReference>
<comment type="catalytic activity">
    <reaction evidence="22">
        <text>a 5'-end 2'-deoxyribose-2'-deoxyribonucleotide-DNA = (2E,4S)-4-hydroxypenten-2-al-5-phosphate + a 5'-end 5'-phospho-2'-deoxyribonucleoside-DNA + H(+)</text>
        <dbReference type="Rhea" id="RHEA:76255"/>
        <dbReference type="Rhea" id="RHEA-COMP:13180"/>
        <dbReference type="Rhea" id="RHEA-COMP:18657"/>
        <dbReference type="ChEBI" id="CHEBI:15378"/>
        <dbReference type="ChEBI" id="CHEBI:136412"/>
        <dbReference type="ChEBI" id="CHEBI:195194"/>
        <dbReference type="ChEBI" id="CHEBI:195195"/>
    </reaction>
</comment>
<dbReference type="SMART" id="SM00278">
    <property type="entry name" value="HhH1"/>
    <property type="match status" value="2"/>
</dbReference>
<dbReference type="Proteomes" id="UP001165289">
    <property type="component" value="Unassembled WGS sequence"/>
</dbReference>
<dbReference type="SUPFAM" id="SSF81585">
    <property type="entry name" value="PsbU/PolX domain-like"/>
    <property type="match status" value="1"/>
</dbReference>
<keyword evidence="30" id="KW-1185">Reference proteome</keyword>
<keyword evidence="16" id="KW-0915">Sodium</keyword>
<keyword evidence="6" id="KW-0963">Cytoplasm</keyword>
<dbReference type="InterPro" id="IPR029398">
    <property type="entry name" value="PolB_thumb"/>
</dbReference>
<dbReference type="InterPro" id="IPR028207">
    <property type="entry name" value="DNA_pol_B_palm_palm"/>
</dbReference>
<feature type="domain" description="DNA-directed DNA polymerase X" evidence="28">
    <location>
        <begin position="10"/>
        <end position="336"/>
    </location>
</feature>
<dbReference type="EMBL" id="JAKMXF010000365">
    <property type="protein sequence ID" value="KAI6645745.1"/>
    <property type="molecule type" value="Genomic_DNA"/>
</dbReference>
<proteinExistence type="inferred from homology"/>
<dbReference type="InterPro" id="IPR003583">
    <property type="entry name" value="Hlx-hairpin-Hlx_DNA-bd_motif"/>
</dbReference>
<evidence type="ECO:0000256" key="4">
    <source>
        <dbReference type="ARBA" id="ARBA00008323"/>
    </source>
</evidence>
<keyword evidence="17" id="KW-0238">DNA-binding</keyword>
<name>A0AAV7JAL2_9METZ</name>
<dbReference type="SUPFAM" id="SSF47802">
    <property type="entry name" value="DNA polymerase beta, N-terminal domain-like"/>
    <property type="match status" value="1"/>
</dbReference>
<keyword evidence="20 26" id="KW-0539">Nucleus</keyword>
<keyword evidence="12 26" id="KW-0227">DNA damage</keyword>
<keyword evidence="14" id="KW-0832">Ubl conjugation</keyword>
<dbReference type="Gene3D" id="1.10.150.20">
    <property type="entry name" value="5' to 3' exonuclease, C-terminal subdomain"/>
    <property type="match status" value="1"/>
</dbReference>
<evidence type="ECO:0000256" key="23">
    <source>
        <dbReference type="ARBA" id="ARBA00045548"/>
    </source>
</evidence>
<dbReference type="Gene3D" id="1.10.150.110">
    <property type="entry name" value="DNA polymerase beta, N-terminal domain-like"/>
    <property type="match status" value="1"/>
</dbReference>
<evidence type="ECO:0000256" key="24">
    <source>
        <dbReference type="ARBA" id="ARBA00049244"/>
    </source>
</evidence>
<dbReference type="Pfam" id="PF14716">
    <property type="entry name" value="HHH_8"/>
    <property type="match status" value="1"/>
</dbReference>
<evidence type="ECO:0000256" key="2">
    <source>
        <dbReference type="ARBA" id="ARBA00004123"/>
    </source>
</evidence>
<evidence type="ECO:0000256" key="14">
    <source>
        <dbReference type="ARBA" id="ARBA00022843"/>
    </source>
</evidence>
<dbReference type="InterPro" id="IPR043519">
    <property type="entry name" value="NT_sf"/>
</dbReference>
<evidence type="ECO:0000256" key="20">
    <source>
        <dbReference type="ARBA" id="ARBA00023242"/>
    </source>
</evidence>
<evidence type="ECO:0000259" key="27">
    <source>
        <dbReference type="SMART" id="SM00278"/>
    </source>
</evidence>
<dbReference type="GO" id="GO:0003677">
    <property type="term" value="F:DNA binding"/>
    <property type="evidence" value="ECO:0007669"/>
    <property type="project" value="UniProtKB-UniRule"/>
</dbReference>
<dbReference type="Pfam" id="PF14791">
    <property type="entry name" value="DNA_pol_B_thumb"/>
    <property type="match status" value="1"/>
</dbReference>
<reference evidence="29 30" key="1">
    <citation type="journal article" date="2023" name="BMC Biol.">
        <title>The compact genome of the sponge Oopsacas minuta (Hexactinellida) is lacking key metazoan core genes.</title>
        <authorList>
            <person name="Santini S."/>
            <person name="Schenkelaars Q."/>
            <person name="Jourda C."/>
            <person name="Duchesne M."/>
            <person name="Belahbib H."/>
            <person name="Rocher C."/>
            <person name="Selva M."/>
            <person name="Riesgo A."/>
            <person name="Vervoort M."/>
            <person name="Leys S.P."/>
            <person name="Kodjabachian L."/>
            <person name="Le Bivic A."/>
            <person name="Borchiellini C."/>
            <person name="Claverie J.M."/>
            <person name="Renard E."/>
        </authorList>
    </citation>
    <scope>NUCLEOTIDE SEQUENCE [LARGE SCALE GENOMIC DNA]</scope>
    <source>
        <strain evidence="29">SPO-2</strain>
    </source>
</reference>
<comment type="subcellular location">
    <subcellularLocation>
        <location evidence="3">Cytoplasm</location>
    </subcellularLocation>
    <subcellularLocation>
        <location evidence="2 26">Nucleus</location>
    </subcellularLocation>
</comment>
<keyword evidence="15 26" id="KW-0239">DNA-directed DNA polymerase</keyword>
<dbReference type="GO" id="GO:0003887">
    <property type="term" value="F:DNA-directed DNA polymerase activity"/>
    <property type="evidence" value="ECO:0007669"/>
    <property type="project" value="UniProtKB-UniRule"/>
</dbReference>
<evidence type="ECO:0000313" key="29">
    <source>
        <dbReference type="EMBL" id="KAI6645745.1"/>
    </source>
</evidence>
<dbReference type="InterPro" id="IPR002054">
    <property type="entry name" value="DNA-dir_DNA_pol_X"/>
</dbReference>
<dbReference type="PROSITE" id="PS00522">
    <property type="entry name" value="DNA_POLYMERASE_X"/>
    <property type="match status" value="1"/>
</dbReference>
<dbReference type="GO" id="GO:0140078">
    <property type="term" value="F:class I DNA-(apurinic or apyrimidinic site) endonuclease activity"/>
    <property type="evidence" value="ECO:0007669"/>
    <property type="project" value="UniProtKB-EC"/>
</dbReference>
<dbReference type="GO" id="GO:0046872">
    <property type="term" value="F:metal ion binding"/>
    <property type="evidence" value="ECO:0007669"/>
    <property type="project" value="UniProtKB-UniRule"/>
</dbReference>
<dbReference type="FunFam" id="3.30.210.10:FF:000002">
    <property type="entry name" value="DNA polymerase"/>
    <property type="match status" value="1"/>
</dbReference>
<evidence type="ECO:0000256" key="7">
    <source>
        <dbReference type="ARBA" id="ARBA00022634"/>
    </source>
</evidence>
<comment type="similarity">
    <text evidence="4 26">Belongs to the DNA polymerase type-X family.</text>
</comment>
<dbReference type="AlphaFoldDB" id="A0AAV7JAL2"/>
<keyword evidence="13" id="KW-0460">Magnesium</keyword>
<dbReference type="InterPro" id="IPR019843">
    <property type="entry name" value="DNA_pol-X_BS"/>
</dbReference>
<dbReference type="CDD" id="cd00141">
    <property type="entry name" value="NT_POLXc"/>
    <property type="match status" value="1"/>
</dbReference>
<organism evidence="29 30">
    <name type="scientific">Oopsacas minuta</name>
    <dbReference type="NCBI Taxonomy" id="111878"/>
    <lineage>
        <taxon>Eukaryota</taxon>
        <taxon>Metazoa</taxon>
        <taxon>Porifera</taxon>
        <taxon>Hexactinellida</taxon>
        <taxon>Hexasterophora</taxon>
        <taxon>Lyssacinosida</taxon>
        <taxon>Leucopsacidae</taxon>
        <taxon>Oopsacas</taxon>
    </lineage>
</organism>
<dbReference type="SMART" id="SM00483">
    <property type="entry name" value="POLXc"/>
    <property type="match status" value="1"/>
</dbReference>
<evidence type="ECO:0000256" key="15">
    <source>
        <dbReference type="ARBA" id="ARBA00022932"/>
    </source>
</evidence>
<keyword evidence="11" id="KW-0479">Metal-binding</keyword>
<sequence>MAKRKLADDSPNSGICDMLNELAEYEKNINRSTPKFKVYKKAMQAIAGHSTKITSGAEAKKLDGVGTKIGEKIDEFLSTGKLERVEKIRADESHVAMSLLTKVTGIGPAAAQKLYKDGITSLDELRNNLDKLNHHQKIGVKYLNDFNQRIPREEVEDIFKLVAAGIKEVDEKIEYKVCGSYRRGAATCGDVDVLITHPDYMSQSLKSKSGLFLKRVVDNLSSSNILIDTLSHGESKYMGVCVLPSATDSPTRIHRRIDIRIIPKDQYFCGLLYFTGSDTFNQSMRAKCLEEGFTLNEYSLRKMGSTGVPGEHLPITCERDIFDFIGMDYVEPEDRKS</sequence>
<keyword evidence="5" id="KW-0488">Methylation</keyword>
<evidence type="ECO:0000256" key="16">
    <source>
        <dbReference type="ARBA" id="ARBA00023053"/>
    </source>
</evidence>
<dbReference type="GO" id="GO:0006284">
    <property type="term" value="P:base-excision repair"/>
    <property type="evidence" value="ECO:0007669"/>
    <property type="project" value="TreeGrafter"/>
</dbReference>
<dbReference type="EC" id="2.7.7.7" evidence="26"/>
<comment type="cofactor">
    <cofactor evidence="1">
        <name>Mg(2+)</name>
        <dbReference type="ChEBI" id="CHEBI:18420"/>
    </cofactor>
</comment>
<evidence type="ECO:0000256" key="21">
    <source>
        <dbReference type="ARBA" id="ARBA00044632"/>
    </source>
</evidence>
<dbReference type="GO" id="GO:0006303">
    <property type="term" value="P:double-strand break repair via nonhomologous end joining"/>
    <property type="evidence" value="ECO:0007669"/>
    <property type="project" value="TreeGrafter"/>
</dbReference>
<dbReference type="InterPro" id="IPR010996">
    <property type="entry name" value="HHH_MUS81"/>
</dbReference>
<gene>
    <name evidence="29" type="ORF">LOD99_13008</name>
</gene>
<dbReference type="Pfam" id="PF14792">
    <property type="entry name" value="DNA_pol_B_palm"/>
    <property type="match status" value="1"/>
</dbReference>
<evidence type="ECO:0000256" key="10">
    <source>
        <dbReference type="ARBA" id="ARBA00022705"/>
    </source>
</evidence>
<comment type="caution">
    <text evidence="29">The sequence shown here is derived from an EMBL/GenBank/DDBJ whole genome shotgun (WGS) entry which is preliminary data.</text>
</comment>
<dbReference type="SUPFAM" id="SSF81301">
    <property type="entry name" value="Nucleotidyltransferase"/>
    <property type="match status" value="1"/>
</dbReference>
<dbReference type="Pfam" id="PF10391">
    <property type="entry name" value="DNA_pol_lambd_f"/>
    <property type="match status" value="1"/>
</dbReference>
<feature type="domain" description="Helix-hairpin-helix DNA-binding motif class 1" evidence="27">
    <location>
        <begin position="98"/>
        <end position="117"/>
    </location>
</feature>
<keyword evidence="10" id="KW-0235">DNA replication</keyword>
<evidence type="ECO:0000256" key="25">
    <source>
        <dbReference type="PIRSR" id="PIRSR622312-50"/>
    </source>
</evidence>
<dbReference type="GO" id="GO:0005634">
    <property type="term" value="C:nucleus"/>
    <property type="evidence" value="ECO:0007669"/>
    <property type="project" value="UniProtKB-SubCell"/>
</dbReference>
<evidence type="ECO:0000256" key="6">
    <source>
        <dbReference type="ARBA" id="ARBA00022490"/>
    </source>
</evidence>
<evidence type="ECO:0000259" key="28">
    <source>
        <dbReference type="SMART" id="SM00483"/>
    </source>
</evidence>
<dbReference type="PANTHER" id="PTHR11276:SF42">
    <property type="entry name" value="DNA POLYMERASE BETA"/>
    <property type="match status" value="1"/>
</dbReference>
<evidence type="ECO:0000256" key="1">
    <source>
        <dbReference type="ARBA" id="ARBA00001946"/>
    </source>
</evidence>
<comment type="catalytic activity">
    <reaction evidence="21">
        <text>2'-deoxyribonucleotide-(2'-deoxyribose 5'-phosphate)-2'-deoxyribonucleotide-DNA = a 3'-end 2'-deoxyribonucleotide-(2,3-dehydro-2,3-deoxyribose 5'-phosphate)-DNA + a 5'-end 5'-phospho-2'-deoxyribonucleoside-DNA + H(+)</text>
        <dbReference type="Rhea" id="RHEA:66592"/>
        <dbReference type="Rhea" id="RHEA-COMP:13180"/>
        <dbReference type="Rhea" id="RHEA-COMP:16897"/>
        <dbReference type="Rhea" id="RHEA-COMP:17067"/>
        <dbReference type="ChEBI" id="CHEBI:15378"/>
        <dbReference type="ChEBI" id="CHEBI:136412"/>
        <dbReference type="ChEBI" id="CHEBI:157695"/>
        <dbReference type="ChEBI" id="CHEBI:167181"/>
        <dbReference type="EC" id="4.2.99.18"/>
    </reaction>
</comment>
<keyword evidence="19" id="KW-0456">Lyase</keyword>